<accession>A0ABP8LT51</accession>
<dbReference type="Gene3D" id="2.60.40.1740">
    <property type="entry name" value="hypothetical protein (bacova_03559)"/>
    <property type="match status" value="2"/>
</dbReference>
<evidence type="ECO:0000313" key="3">
    <source>
        <dbReference type="Proteomes" id="UP001501508"/>
    </source>
</evidence>
<sequence length="295" mass="31970">MKSVFSKIAIPVAGLLLLAACKDHRMDKMIDDSVYLVNTGINEQKIFTGEGFSYAVTAIKAGTGRQSGTVGLTVNESLLPEYGSEYTLLPDNYYSLGQNQINFGKADYQLAFDVTFDAAGIRALKASTGLTYAIPFELTTVEGGLKPAPAPGQSVSIVVPLVLDPWIGFKVPGLQGIASSINSGSPSETKFNLFVSTNYHNQWDLSYDIVVDAAALEAYNQANKTTYKLLPAEAYRLDTEALSVPKLQNENSFTYYLLKDKAAAGTYMLPLRISSVSKHGIDPDRSLMLIPVTIE</sequence>
<dbReference type="EMBL" id="BAABEY010000011">
    <property type="protein sequence ID" value="GAA4434920.1"/>
    <property type="molecule type" value="Genomic_DNA"/>
</dbReference>
<proteinExistence type="predicted"/>
<dbReference type="RefSeq" id="WP_345027032.1">
    <property type="nucleotide sequence ID" value="NZ_BAABEY010000011.1"/>
</dbReference>
<dbReference type="InterPro" id="IPR013728">
    <property type="entry name" value="BT_3987-like_N"/>
</dbReference>
<dbReference type="Proteomes" id="UP001501508">
    <property type="component" value="Unassembled WGS sequence"/>
</dbReference>
<dbReference type="PROSITE" id="PS51257">
    <property type="entry name" value="PROKAR_LIPOPROTEIN"/>
    <property type="match status" value="1"/>
</dbReference>
<comment type="caution">
    <text evidence="2">The sequence shown here is derived from an EMBL/GenBank/DDBJ whole genome shotgun (WGS) entry which is preliminary data.</text>
</comment>
<gene>
    <name evidence="2" type="ORF">GCM10023091_10550</name>
</gene>
<evidence type="ECO:0000259" key="1">
    <source>
        <dbReference type="Pfam" id="PF08522"/>
    </source>
</evidence>
<keyword evidence="3" id="KW-1185">Reference proteome</keyword>
<protein>
    <recommendedName>
        <fullName evidence="1">BT-3987-like N-terminal domain-containing protein</fullName>
    </recommendedName>
</protein>
<feature type="domain" description="BT-3987-like N-terminal" evidence="1">
    <location>
        <begin position="187"/>
        <end position="278"/>
    </location>
</feature>
<feature type="domain" description="BT-3987-like N-terminal" evidence="1">
    <location>
        <begin position="32"/>
        <end position="143"/>
    </location>
</feature>
<name>A0ABP8LT51_9BACT</name>
<evidence type="ECO:0000313" key="2">
    <source>
        <dbReference type="EMBL" id="GAA4434920.1"/>
    </source>
</evidence>
<dbReference type="Pfam" id="PF08522">
    <property type="entry name" value="BT_3987-like_N"/>
    <property type="match status" value="2"/>
</dbReference>
<reference evidence="3" key="1">
    <citation type="journal article" date="2019" name="Int. J. Syst. Evol. Microbiol.">
        <title>The Global Catalogue of Microorganisms (GCM) 10K type strain sequencing project: providing services to taxonomists for standard genome sequencing and annotation.</title>
        <authorList>
            <consortium name="The Broad Institute Genomics Platform"/>
            <consortium name="The Broad Institute Genome Sequencing Center for Infectious Disease"/>
            <person name="Wu L."/>
            <person name="Ma J."/>
        </authorList>
    </citation>
    <scope>NUCLEOTIDE SEQUENCE [LARGE SCALE GENOMIC DNA]</scope>
    <source>
        <strain evidence="3">JCM 31920</strain>
    </source>
</reference>
<organism evidence="2 3">
    <name type="scientific">Ravibacter arvi</name>
    <dbReference type="NCBI Taxonomy" id="2051041"/>
    <lineage>
        <taxon>Bacteria</taxon>
        <taxon>Pseudomonadati</taxon>
        <taxon>Bacteroidota</taxon>
        <taxon>Cytophagia</taxon>
        <taxon>Cytophagales</taxon>
        <taxon>Spirosomataceae</taxon>
        <taxon>Ravibacter</taxon>
    </lineage>
</organism>